<dbReference type="PANTHER" id="PTHR45033:SF3">
    <property type="entry name" value="DEHYDROGENASE, PUTATIVE (AFU_ORTHOLOGUE AFUA_2G13270)-RELATED"/>
    <property type="match status" value="1"/>
</dbReference>
<dbReference type="EMBL" id="MLQQ01000045">
    <property type="protein sequence ID" value="OIJ09362.1"/>
    <property type="molecule type" value="Genomic_DNA"/>
</dbReference>
<gene>
    <name evidence="2" type="ORF">BKP35_16995</name>
</gene>
<dbReference type="InterPro" id="IPR052711">
    <property type="entry name" value="Zinc_ADH-like"/>
</dbReference>
<dbReference type="InterPro" id="IPR013154">
    <property type="entry name" value="ADH-like_N"/>
</dbReference>
<proteinExistence type="predicted"/>
<dbReference type="InterPro" id="IPR036291">
    <property type="entry name" value="NAD(P)-bd_dom_sf"/>
</dbReference>
<reference evidence="2 3" key="1">
    <citation type="submission" date="2016-10" db="EMBL/GenBank/DDBJ databases">
        <title>Draft genome sequences of four alkaliphilic bacteria belonging to the Anaerobacillus genus.</title>
        <authorList>
            <person name="Bassil N.M."/>
            <person name="Lloyd J.R."/>
        </authorList>
    </citation>
    <scope>NUCLEOTIDE SEQUENCE [LARGE SCALE GENOMIC DNA]</scope>
    <source>
        <strain evidence="2 3">DSM 15340</strain>
    </source>
</reference>
<dbReference type="Pfam" id="PF08240">
    <property type="entry name" value="ADH_N"/>
    <property type="match status" value="1"/>
</dbReference>
<dbReference type="Proteomes" id="UP000180098">
    <property type="component" value="Unassembled WGS sequence"/>
</dbReference>
<evidence type="ECO:0000313" key="2">
    <source>
        <dbReference type="EMBL" id="OIJ09362.1"/>
    </source>
</evidence>
<keyword evidence="3" id="KW-1185">Reference proteome</keyword>
<organism evidence="2 3">
    <name type="scientific">Anaerobacillus arseniciselenatis</name>
    <dbReference type="NCBI Taxonomy" id="85682"/>
    <lineage>
        <taxon>Bacteria</taxon>
        <taxon>Bacillati</taxon>
        <taxon>Bacillota</taxon>
        <taxon>Bacilli</taxon>
        <taxon>Bacillales</taxon>
        <taxon>Bacillaceae</taxon>
        <taxon>Anaerobacillus</taxon>
    </lineage>
</organism>
<dbReference type="SUPFAM" id="SSF51735">
    <property type="entry name" value="NAD(P)-binding Rossmann-fold domains"/>
    <property type="match status" value="1"/>
</dbReference>
<dbReference type="InterPro" id="IPR011032">
    <property type="entry name" value="GroES-like_sf"/>
</dbReference>
<dbReference type="AlphaFoldDB" id="A0A1S2LA50"/>
<dbReference type="SUPFAM" id="SSF50129">
    <property type="entry name" value="GroES-like"/>
    <property type="match status" value="1"/>
</dbReference>
<name>A0A1S2LA50_9BACI</name>
<dbReference type="OrthoDB" id="9787435at2"/>
<dbReference type="InterPro" id="IPR013149">
    <property type="entry name" value="ADH-like_C"/>
</dbReference>
<dbReference type="Gene3D" id="3.90.180.10">
    <property type="entry name" value="Medium-chain alcohol dehydrogenases, catalytic domain"/>
    <property type="match status" value="1"/>
</dbReference>
<dbReference type="GO" id="GO:0016491">
    <property type="term" value="F:oxidoreductase activity"/>
    <property type="evidence" value="ECO:0007669"/>
    <property type="project" value="InterPro"/>
</dbReference>
<dbReference type="InterPro" id="IPR020843">
    <property type="entry name" value="ER"/>
</dbReference>
<comment type="caution">
    <text evidence="2">The sequence shown here is derived from an EMBL/GenBank/DDBJ whole genome shotgun (WGS) entry which is preliminary data.</text>
</comment>
<protein>
    <submittedName>
        <fullName evidence="2">Alcohol dehydrogenase</fullName>
    </submittedName>
</protein>
<dbReference type="SMART" id="SM00829">
    <property type="entry name" value="PKS_ER"/>
    <property type="match status" value="1"/>
</dbReference>
<accession>A0A1S2LA50</accession>
<dbReference type="RefSeq" id="WP_071314571.1">
    <property type="nucleotide sequence ID" value="NZ_MLQQ01000045.1"/>
</dbReference>
<feature type="domain" description="Enoyl reductase (ER)" evidence="1">
    <location>
        <begin position="10"/>
        <end position="331"/>
    </location>
</feature>
<dbReference type="Pfam" id="PF00107">
    <property type="entry name" value="ADH_zinc_N"/>
    <property type="match status" value="1"/>
</dbReference>
<sequence length="335" mass="36597">MKAIVLRELGGPNQLRYEDVEVPTPKENEVLVRLKYAALNRRDLWITYGMYPGMKLPSILGSDGAGEVVAVGNQVSDIKVGSAVVINPALNWGENRNYNGREHHILGMPTNGTYAEYVVAPAENVFTKPEYLSWEEAAALPLAALTAFRSLMFRGNLKKGENVLIPGIGSGVALLALQIAVAHGANVFVTSSSDEKLEKAKQLGAKGGVNYRSDSWVKEMKKLMGGADLIIDGVGGENFNHMLSLANPAARIVNFGATSGPIKELLLPRIFFKQLDIKGSTMGSPEDFKDMLQFFGEHKISPYVDKCYSLKDAKEAQLYMEKGENFGKITLEISE</sequence>
<evidence type="ECO:0000259" key="1">
    <source>
        <dbReference type="SMART" id="SM00829"/>
    </source>
</evidence>
<evidence type="ECO:0000313" key="3">
    <source>
        <dbReference type="Proteomes" id="UP000180098"/>
    </source>
</evidence>
<dbReference type="PANTHER" id="PTHR45033">
    <property type="match status" value="1"/>
</dbReference>